<gene>
    <name evidence="1" type="ORF">E4P82_17060</name>
</gene>
<dbReference type="EMBL" id="SPMZ01000061">
    <property type="protein sequence ID" value="NMQ20753.1"/>
    <property type="molecule type" value="Genomic_DNA"/>
</dbReference>
<comment type="caution">
    <text evidence="1">The sequence shown here is derived from an EMBL/GenBank/DDBJ whole genome shotgun (WGS) entry which is preliminary data.</text>
</comment>
<keyword evidence="2" id="KW-1185">Reference proteome</keyword>
<reference evidence="1 2" key="1">
    <citation type="submission" date="2019-03" db="EMBL/GenBank/DDBJ databases">
        <title>Metabolic reconstructions from genomes of highly enriched 'Candidatus Accumulibacter' and 'Candidatus Competibacter' bioreactor populations.</title>
        <authorList>
            <person name="Annavajhala M.K."/>
            <person name="Welles L."/>
            <person name="Abbas B."/>
            <person name="Sorokin D."/>
            <person name="Park H."/>
            <person name="Van Loosdrecht M."/>
            <person name="Chandran K."/>
        </authorList>
    </citation>
    <scope>NUCLEOTIDE SEQUENCE [LARGE SCALE GENOMIC DNA]</scope>
    <source>
        <strain evidence="1 2">SBR_G</strain>
    </source>
</reference>
<protein>
    <recommendedName>
        <fullName evidence="3">MarR family transcriptional regulator</fullName>
    </recommendedName>
</protein>
<sequence length="349" mass="39055">MPEAQIERIVPTPDWQPAVAALDDTLTEWLVIEHLSNPSHACVFVIAPPHGGHGDMLTAWARHHDWRIVNPPKLEQILTQDLTWLEEQVRHPSPWVLPNLERCYLRHASGLELVRHLLDRSHTGSLGRGIIGCDSWAWAFLRKAWNGPEPPALAAQGFDQQCLARWFQDSIAGSEMDRLVFRQADSGAYVLPPPADMIEDKSIKTSEFLPILAAHVRGIPGIAHAIWRASLRTTPDETLSDTAANEDSANQCSTVWVTPWHQIRQPTPTSALLREQATLLHTLLLHAGLTRATLAPLLPLALSSAEAALARLEDADLVIRHENEWRISPMGYPIVRRFLRDDGYLIDGF</sequence>
<dbReference type="RefSeq" id="WP_169250018.1">
    <property type="nucleotide sequence ID" value="NZ_SPMZ01000061.1"/>
</dbReference>
<evidence type="ECO:0008006" key="3">
    <source>
        <dbReference type="Google" id="ProtNLM"/>
    </source>
</evidence>
<dbReference type="Proteomes" id="UP000760480">
    <property type="component" value="Unassembled WGS sequence"/>
</dbReference>
<name>A0ABX1TMY7_9GAMM</name>
<organism evidence="1 2">
    <name type="scientific">Candidatus Competibacter phosphatis</name>
    <dbReference type="NCBI Taxonomy" id="221280"/>
    <lineage>
        <taxon>Bacteria</taxon>
        <taxon>Pseudomonadati</taxon>
        <taxon>Pseudomonadota</taxon>
        <taxon>Gammaproteobacteria</taxon>
        <taxon>Candidatus Competibacteraceae</taxon>
        <taxon>Candidatus Competibacter</taxon>
    </lineage>
</organism>
<evidence type="ECO:0000313" key="2">
    <source>
        <dbReference type="Proteomes" id="UP000760480"/>
    </source>
</evidence>
<accession>A0ABX1TMY7</accession>
<evidence type="ECO:0000313" key="1">
    <source>
        <dbReference type="EMBL" id="NMQ20753.1"/>
    </source>
</evidence>
<proteinExistence type="predicted"/>